<protein>
    <submittedName>
        <fullName evidence="2">Uncharacterized protein</fullName>
    </submittedName>
</protein>
<keyword evidence="3" id="KW-1185">Reference proteome</keyword>
<evidence type="ECO:0000313" key="2">
    <source>
        <dbReference type="EMBL" id="KAK1845455.1"/>
    </source>
</evidence>
<accession>A0AAD9AEE8</accession>
<feature type="region of interest" description="Disordered" evidence="1">
    <location>
        <begin position="33"/>
        <end position="52"/>
    </location>
</feature>
<evidence type="ECO:0000313" key="3">
    <source>
        <dbReference type="Proteomes" id="UP001243330"/>
    </source>
</evidence>
<dbReference type="Proteomes" id="UP001243330">
    <property type="component" value="Unassembled WGS sequence"/>
</dbReference>
<dbReference type="EMBL" id="JAQOWY010000271">
    <property type="protein sequence ID" value="KAK1845455.1"/>
    <property type="molecule type" value="Genomic_DNA"/>
</dbReference>
<dbReference type="AlphaFoldDB" id="A0AAD9AEE8"/>
<sequence length="130" mass="13897">MGALPAANETATTAWSGAAKACTRADTCIVGASPGRRRPPCSREPFTGPSRGSWRWRSRVADEDGVVDWGDEGFEMDGCAFVAAITLSFFGRGMFIGVSEARGDVSPLLNFDQAFGRAGRLHLKDPGEDR</sequence>
<comment type="caution">
    <text evidence="2">The sequence shown here is derived from an EMBL/GenBank/DDBJ whole genome shotgun (WGS) entry which is preliminary data.</text>
</comment>
<gene>
    <name evidence="2" type="ORF">CCHR01_11888</name>
</gene>
<organism evidence="2 3">
    <name type="scientific">Colletotrichum chrysophilum</name>
    <dbReference type="NCBI Taxonomy" id="1836956"/>
    <lineage>
        <taxon>Eukaryota</taxon>
        <taxon>Fungi</taxon>
        <taxon>Dikarya</taxon>
        <taxon>Ascomycota</taxon>
        <taxon>Pezizomycotina</taxon>
        <taxon>Sordariomycetes</taxon>
        <taxon>Hypocreomycetidae</taxon>
        <taxon>Glomerellales</taxon>
        <taxon>Glomerellaceae</taxon>
        <taxon>Colletotrichum</taxon>
        <taxon>Colletotrichum gloeosporioides species complex</taxon>
    </lineage>
</organism>
<name>A0AAD9AEE8_9PEZI</name>
<reference evidence="2" key="1">
    <citation type="submission" date="2023-01" db="EMBL/GenBank/DDBJ databases">
        <title>Colletotrichum chrysophilum M932 genome sequence.</title>
        <authorList>
            <person name="Baroncelli R."/>
        </authorList>
    </citation>
    <scope>NUCLEOTIDE SEQUENCE</scope>
    <source>
        <strain evidence="2">M932</strain>
    </source>
</reference>
<evidence type="ECO:0000256" key="1">
    <source>
        <dbReference type="SAM" id="MobiDB-lite"/>
    </source>
</evidence>
<proteinExistence type="predicted"/>